<sequence>MWRTELLRRALPGALACLLAGTAQAYSLGEMQDDQGALAQARMKADIADSQARIRVADAQGQTAAVTKERPAVPSHDFSPYGYYRFGARVCLDVMYQDVLYTRCLGDHEPVSGWRLTGLTSHGATFSRGGESSVVDLGVAAAAAADLPKDGGTDKPAGGAR</sequence>
<dbReference type="EMBL" id="QEOB01000003">
    <property type="protein sequence ID" value="PVX85831.1"/>
    <property type="molecule type" value="Genomic_DNA"/>
</dbReference>
<organism evidence="2 3">
    <name type="scientific">Paraburkholderia unamae</name>
    <dbReference type="NCBI Taxonomy" id="219649"/>
    <lineage>
        <taxon>Bacteria</taxon>
        <taxon>Pseudomonadati</taxon>
        <taxon>Pseudomonadota</taxon>
        <taxon>Betaproteobacteria</taxon>
        <taxon>Burkholderiales</taxon>
        <taxon>Burkholderiaceae</taxon>
        <taxon>Paraburkholderia</taxon>
    </lineage>
</organism>
<evidence type="ECO:0000313" key="2">
    <source>
        <dbReference type="EMBL" id="PVX85831.1"/>
    </source>
</evidence>
<feature type="chain" id="PRO_5046286215" evidence="1">
    <location>
        <begin position="26"/>
        <end position="161"/>
    </location>
</feature>
<dbReference type="Proteomes" id="UP000245712">
    <property type="component" value="Unassembled WGS sequence"/>
</dbReference>
<evidence type="ECO:0000313" key="3">
    <source>
        <dbReference type="Proteomes" id="UP000245712"/>
    </source>
</evidence>
<feature type="signal peptide" evidence="1">
    <location>
        <begin position="1"/>
        <end position="25"/>
    </location>
</feature>
<gene>
    <name evidence="2" type="ORF">C7402_103409</name>
</gene>
<comment type="caution">
    <text evidence="2">The sequence shown here is derived from an EMBL/GenBank/DDBJ whole genome shotgun (WGS) entry which is preliminary data.</text>
</comment>
<keyword evidence="3" id="KW-1185">Reference proteome</keyword>
<protein>
    <submittedName>
        <fullName evidence="2">Uncharacterized protein</fullName>
    </submittedName>
</protein>
<reference evidence="2 3" key="1">
    <citation type="submission" date="2018-05" db="EMBL/GenBank/DDBJ databases">
        <title>Genomic Encyclopedia of Type Strains, Phase IV (KMG-V): Genome sequencing to study the core and pangenomes of soil and plant-associated prokaryotes.</title>
        <authorList>
            <person name="Whitman W."/>
        </authorList>
    </citation>
    <scope>NUCLEOTIDE SEQUENCE [LARGE SCALE GENOMIC DNA]</scope>
    <source>
        <strain evidence="2 3">SCZa-39</strain>
    </source>
</reference>
<proteinExistence type="predicted"/>
<dbReference type="RefSeq" id="WP_116610322.1">
    <property type="nucleotide sequence ID" value="NZ_QEOB01000003.1"/>
</dbReference>
<keyword evidence="1" id="KW-0732">Signal</keyword>
<evidence type="ECO:0000256" key="1">
    <source>
        <dbReference type="SAM" id="SignalP"/>
    </source>
</evidence>
<accession>A0ABX5KV32</accession>
<name>A0ABX5KV32_9BURK</name>